<comment type="function">
    <text evidence="11">Catalyzes the phosphorylation of the hydroxyl group of 4-methyl-5-beta-hydroxyethylthiazole (THZ).</text>
</comment>
<dbReference type="Proteomes" id="UP000675379">
    <property type="component" value="Unassembled WGS sequence"/>
</dbReference>
<comment type="caution">
    <text evidence="12">The sequence shown here is derived from an EMBL/GenBank/DDBJ whole genome shotgun (WGS) entry which is preliminary data.</text>
</comment>
<dbReference type="EMBL" id="JAGSCS010000014">
    <property type="protein sequence ID" value="MBR0576721.1"/>
    <property type="molecule type" value="Genomic_DNA"/>
</dbReference>
<keyword evidence="7 11" id="KW-0418">Kinase</keyword>
<evidence type="ECO:0000256" key="8">
    <source>
        <dbReference type="ARBA" id="ARBA00022840"/>
    </source>
</evidence>
<evidence type="ECO:0000256" key="5">
    <source>
        <dbReference type="ARBA" id="ARBA00022723"/>
    </source>
</evidence>
<feature type="binding site" evidence="11">
    <location>
        <position position="198"/>
    </location>
    <ligand>
        <name>substrate</name>
    </ligand>
</feature>
<keyword evidence="9 11" id="KW-0460">Magnesium</keyword>
<dbReference type="GO" id="GO:0004417">
    <property type="term" value="F:hydroxyethylthiazole kinase activity"/>
    <property type="evidence" value="ECO:0007669"/>
    <property type="project" value="UniProtKB-UniRule"/>
</dbReference>
<evidence type="ECO:0000256" key="3">
    <source>
        <dbReference type="ARBA" id="ARBA00004868"/>
    </source>
</evidence>
<comment type="catalytic activity">
    <reaction evidence="1 11">
        <text>5-(2-hydroxyethyl)-4-methylthiazole + ATP = 4-methyl-5-(2-phosphooxyethyl)-thiazole + ADP + H(+)</text>
        <dbReference type="Rhea" id="RHEA:24212"/>
        <dbReference type="ChEBI" id="CHEBI:15378"/>
        <dbReference type="ChEBI" id="CHEBI:17957"/>
        <dbReference type="ChEBI" id="CHEBI:30616"/>
        <dbReference type="ChEBI" id="CHEBI:58296"/>
        <dbReference type="ChEBI" id="CHEBI:456216"/>
        <dbReference type="EC" id="2.7.1.50"/>
    </reaction>
</comment>
<keyword evidence="6 11" id="KW-0547">Nucleotide-binding</keyword>
<evidence type="ECO:0000256" key="9">
    <source>
        <dbReference type="ARBA" id="ARBA00022842"/>
    </source>
</evidence>
<evidence type="ECO:0000256" key="2">
    <source>
        <dbReference type="ARBA" id="ARBA00001946"/>
    </source>
</evidence>
<comment type="similarity">
    <text evidence="11">Belongs to the Thz kinase family.</text>
</comment>
<accession>A0A941CPX0</accession>
<keyword evidence="8 11" id="KW-0067">ATP-binding</keyword>
<dbReference type="AlphaFoldDB" id="A0A941CPX0"/>
<dbReference type="RefSeq" id="WP_211802100.1">
    <property type="nucleotide sequence ID" value="NZ_JAGSCS010000014.1"/>
</dbReference>
<evidence type="ECO:0000256" key="10">
    <source>
        <dbReference type="ARBA" id="ARBA00022977"/>
    </source>
</evidence>
<proteinExistence type="inferred from homology"/>
<dbReference type="PRINTS" id="PR01099">
    <property type="entry name" value="HYETHTZKNASE"/>
</dbReference>
<keyword evidence="4 11" id="KW-0808">Transferase</keyword>
<keyword evidence="13" id="KW-1185">Reference proteome</keyword>
<feature type="binding site" evidence="11">
    <location>
        <position position="171"/>
    </location>
    <ligand>
        <name>ATP</name>
        <dbReference type="ChEBI" id="CHEBI:30616"/>
    </ligand>
</feature>
<gene>
    <name evidence="11 12" type="primary">thiM</name>
    <name evidence="12" type="ORF">KCG48_10290</name>
</gene>
<evidence type="ECO:0000256" key="6">
    <source>
        <dbReference type="ARBA" id="ARBA00022741"/>
    </source>
</evidence>
<reference evidence="12" key="1">
    <citation type="submission" date="2021-04" db="EMBL/GenBank/DDBJ databases">
        <title>Proteiniclasticum sedimins sp. nov., an obligate anaerobic bacterium isolated from anaerobic sludge.</title>
        <authorList>
            <person name="Liu J."/>
        </authorList>
    </citation>
    <scope>NUCLEOTIDE SEQUENCE</scope>
    <source>
        <strain evidence="12">BAD-10</strain>
    </source>
</reference>
<dbReference type="NCBIfam" id="NF006830">
    <property type="entry name" value="PRK09355.1"/>
    <property type="match status" value="1"/>
</dbReference>
<dbReference type="Pfam" id="PF02110">
    <property type="entry name" value="HK"/>
    <property type="match status" value="1"/>
</dbReference>
<evidence type="ECO:0000256" key="1">
    <source>
        <dbReference type="ARBA" id="ARBA00001771"/>
    </source>
</evidence>
<comment type="cofactor">
    <cofactor evidence="2 11">
        <name>Mg(2+)</name>
        <dbReference type="ChEBI" id="CHEBI:18420"/>
    </cofactor>
</comment>
<name>A0A941CPX0_9CLOT</name>
<keyword evidence="10 11" id="KW-0784">Thiamine biosynthesis</keyword>
<dbReference type="Gene3D" id="3.40.1190.20">
    <property type="match status" value="1"/>
</dbReference>
<organism evidence="12 13">
    <name type="scientific">Proteiniclasticum sediminis</name>
    <dbReference type="NCBI Taxonomy" id="2804028"/>
    <lineage>
        <taxon>Bacteria</taxon>
        <taxon>Bacillati</taxon>
        <taxon>Bacillota</taxon>
        <taxon>Clostridia</taxon>
        <taxon>Eubacteriales</taxon>
        <taxon>Clostridiaceae</taxon>
        <taxon>Proteiniclasticum</taxon>
    </lineage>
</organism>
<dbReference type="GO" id="GO:0000287">
    <property type="term" value="F:magnesium ion binding"/>
    <property type="evidence" value="ECO:0007669"/>
    <property type="project" value="UniProtKB-UniRule"/>
</dbReference>
<feature type="binding site" evidence="11">
    <location>
        <position position="125"/>
    </location>
    <ligand>
        <name>ATP</name>
        <dbReference type="ChEBI" id="CHEBI:30616"/>
    </ligand>
</feature>
<evidence type="ECO:0000256" key="7">
    <source>
        <dbReference type="ARBA" id="ARBA00022777"/>
    </source>
</evidence>
<dbReference type="EC" id="2.7.1.50" evidence="11"/>
<keyword evidence="5 11" id="KW-0479">Metal-binding</keyword>
<dbReference type="PIRSF" id="PIRSF000513">
    <property type="entry name" value="Thz_kinase"/>
    <property type="match status" value="1"/>
</dbReference>
<protein>
    <recommendedName>
        <fullName evidence="11">Hydroxyethylthiazole kinase</fullName>
        <ecNumber evidence="11">2.7.1.50</ecNumber>
    </recommendedName>
    <alternativeName>
        <fullName evidence="11">4-methyl-5-beta-hydroxyethylthiazole kinase</fullName>
        <shortName evidence="11">TH kinase</shortName>
        <shortName evidence="11">Thz kinase</shortName>
    </alternativeName>
</protein>
<dbReference type="GO" id="GO:0009228">
    <property type="term" value="P:thiamine biosynthetic process"/>
    <property type="evidence" value="ECO:0007669"/>
    <property type="project" value="UniProtKB-KW"/>
</dbReference>
<evidence type="ECO:0000313" key="12">
    <source>
        <dbReference type="EMBL" id="MBR0576721.1"/>
    </source>
</evidence>
<dbReference type="SUPFAM" id="SSF53613">
    <property type="entry name" value="Ribokinase-like"/>
    <property type="match status" value="1"/>
</dbReference>
<comment type="pathway">
    <text evidence="3 11">Cofactor biosynthesis; thiamine diphosphate biosynthesis; 4-methyl-5-(2-phosphoethyl)-thiazole from 5-(2-hydroxyethyl)-4-methylthiazole: step 1/1.</text>
</comment>
<dbReference type="InterPro" id="IPR029056">
    <property type="entry name" value="Ribokinase-like"/>
</dbReference>
<dbReference type="GO" id="GO:0005524">
    <property type="term" value="F:ATP binding"/>
    <property type="evidence" value="ECO:0007669"/>
    <property type="project" value="UniProtKB-UniRule"/>
</dbReference>
<evidence type="ECO:0000256" key="4">
    <source>
        <dbReference type="ARBA" id="ARBA00022679"/>
    </source>
</evidence>
<dbReference type="CDD" id="cd01170">
    <property type="entry name" value="THZ_kinase"/>
    <property type="match status" value="1"/>
</dbReference>
<comment type="caution">
    <text evidence="11">Lacks conserved residue(s) required for the propagation of feature annotation.</text>
</comment>
<dbReference type="GO" id="GO:0009229">
    <property type="term" value="P:thiamine diphosphate biosynthetic process"/>
    <property type="evidence" value="ECO:0007669"/>
    <property type="project" value="UniProtKB-UniRule"/>
</dbReference>
<dbReference type="HAMAP" id="MF_00228">
    <property type="entry name" value="Thz_kinase"/>
    <property type="match status" value="1"/>
</dbReference>
<evidence type="ECO:0000256" key="11">
    <source>
        <dbReference type="HAMAP-Rule" id="MF_00228"/>
    </source>
</evidence>
<dbReference type="InterPro" id="IPR000417">
    <property type="entry name" value="Hyethyz_kinase"/>
</dbReference>
<sequence>MELKEQMQKLYAKKFEERYPLVCFLTNYATVLDLVDMCIHSGGSPVLTDEISEAHEMVEYSGSQAVVMNLGTINREYLDIMTETGLTANRVKVPVILDPAAVTASSFRRYAIEHLLRTVKVSILKGNLGEIKFILGYDTKNKGIDSFEDEADGERYCLELAKKLDTVVVMTGKTDIITDGTRVAKIANGNPRLKKICGAGSSVAAIMATYSGLTEDYFLSAALGTAVMGVAAEVAEERMTEKDGIRTFKAYVHDAVSLLTTEELMERVIVESVR</sequence>
<evidence type="ECO:0000313" key="13">
    <source>
        <dbReference type="Proteomes" id="UP000675379"/>
    </source>
</evidence>